<feature type="domain" description="N-acetyltransferase" evidence="3">
    <location>
        <begin position="1"/>
        <end position="149"/>
    </location>
</feature>
<dbReference type="Gene3D" id="3.40.630.30">
    <property type="match status" value="1"/>
</dbReference>
<evidence type="ECO:0000256" key="1">
    <source>
        <dbReference type="ARBA" id="ARBA00022679"/>
    </source>
</evidence>
<organism evidence="4 5">
    <name type="scientific">Streptococcus ovuberis</name>
    <dbReference type="NCBI Taxonomy" id="1936207"/>
    <lineage>
        <taxon>Bacteria</taxon>
        <taxon>Bacillati</taxon>
        <taxon>Bacillota</taxon>
        <taxon>Bacilli</taxon>
        <taxon>Lactobacillales</taxon>
        <taxon>Streptococcaceae</taxon>
        <taxon>Streptococcus</taxon>
    </lineage>
</organism>
<dbReference type="RefSeq" id="WP_168549884.1">
    <property type="nucleotide sequence ID" value="NZ_JAAXPR010000024.1"/>
</dbReference>
<reference evidence="4 5" key="1">
    <citation type="submission" date="2020-04" db="EMBL/GenBank/DDBJ databases">
        <title>MicrobeNet Type strains.</title>
        <authorList>
            <person name="Nicholson A.C."/>
        </authorList>
    </citation>
    <scope>NUCLEOTIDE SEQUENCE [LARGE SCALE GENOMIC DNA]</scope>
    <source>
        <strain evidence="4 5">CCUG 69612</strain>
    </source>
</reference>
<dbReference type="CDD" id="cd04301">
    <property type="entry name" value="NAT_SF"/>
    <property type="match status" value="1"/>
</dbReference>
<evidence type="ECO:0000313" key="5">
    <source>
        <dbReference type="Proteomes" id="UP000522720"/>
    </source>
</evidence>
<sequence length="149" mass="16695">MLKSLQFTDAKALSLINETALGYAFSVEQTAQQLDKLLADPQHFFIGYADDQSGDLLGYVHAQQYESLYSEPGLNVLALAVLPAAQGRGIGRQLMVALEDLAHQRGFAFIRLNSASHRLEAHEFYRRIGYDGDKTQLRFIKLFEEGNDD</sequence>
<name>A0A7X6S1E2_9STRE</name>
<dbReference type="AlphaFoldDB" id="A0A7X6S1E2"/>
<accession>A0A7X6S1E2</accession>
<evidence type="ECO:0000259" key="3">
    <source>
        <dbReference type="PROSITE" id="PS51186"/>
    </source>
</evidence>
<evidence type="ECO:0000256" key="2">
    <source>
        <dbReference type="ARBA" id="ARBA00023315"/>
    </source>
</evidence>
<dbReference type="Proteomes" id="UP000522720">
    <property type="component" value="Unassembled WGS sequence"/>
</dbReference>
<dbReference type="GO" id="GO:0016747">
    <property type="term" value="F:acyltransferase activity, transferring groups other than amino-acyl groups"/>
    <property type="evidence" value="ECO:0007669"/>
    <property type="project" value="InterPro"/>
</dbReference>
<protein>
    <submittedName>
        <fullName evidence="4">GNAT family N-acetyltransferase</fullName>
    </submittedName>
</protein>
<proteinExistence type="predicted"/>
<keyword evidence="1 4" id="KW-0808">Transferase</keyword>
<dbReference type="InterPro" id="IPR000182">
    <property type="entry name" value="GNAT_dom"/>
</dbReference>
<dbReference type="PROSITE" id="PS51186">
    <property type="entry name" value="GNAT"/>
    <property type="match status" value="1"/>
</dbReference>
<dbReference type="PANTHER" id="PTHR43877:SF2">
    <property type="entry name" value="AMINOALKYLPHOSPHONATE N-ACETYLTRANSFERASE-RELATED"/>
    <property type="match status" value="1"/>
</dbReference>
<dbReference type="PANTHER" id="PTHR43877">
    <property type="entry name" value="AMINOALKYLPHOSPHONATE N-ACETYLTRANSFERASE-RELATED-RELATED"/>
    <property type="match status" value="1"/>
</dbReference>
<dbReference type="EMBL" id="JAAXPR010000024">
    <property type="protein sequence ID" value="NKZ21153.1"/>
    <property type="molecule type" value="Genomic_DNA"/>
</dbReference>
<evidence type="ECO:0000313" key="4">
    <source>
        <dbReference type="EMBL" id="NKZ21153.1"/>
    </source>
</evidence>
<dbReference type="SUPFAM" id="SSF55729">
    <property type="entry name" value="Acyl-CoA N-acyltransferases (Nat)"/>
    <property type="match status" value="1"/>
</dbReference>
<dbReference type="InterPro" id="IPR050832">
    <property type="entry name" value="Bact_Acetyltransf"/>
</dbReference>
<keyword evidence="2" id="KW-0012">Acyltransferase</keyword>
<gene>
    <name evidence="4" type="ORF">HF992_09990</name>
</gene>
<keyword evidence="5" id="KW-1185">Reference proteome</keyword>
<comment type="caution">
    <text evidence="4">The sequence shown here is derived from an EMBL/GenBank/DDBJ whole genome shotgun (WGS) entry which is preliminary data.</text>
</comment>
<dbReference type="Pfam" id="PF00583">
    <property type="entry name" value="Acetyltransf_1"/>
    <property type="match status" value="1"/>
</dbReference>
<dbReference type="InterPro" id="IPR016181">
    <property type="entry name" value="Acyl_CoA_acyltransferase"/>
</dbReference>